<keyword evidence="3" id="KW-0804">Transcription</keyword>
<evidence type="ECO:0000313" key="5">
    <source>
        <dbReference type="EMBL" id="GIL28092.1"/>
    </source>
</evidence>
<protein>
    <submittedName>
        <fullName evidence="5">GntR family transcriptional regulator</fullName>
    </submittedName>
</protein>
<keyword evidence="1" id="KW-0805">Transcription regulation</keyword>
<name>A0A8J4AEA1_9ACTN</name>
<dbReference type="Gene3D" id="1.20.120.530">
    <property type="entry name" value="GntR ligand-binding domain-like"/>
    <property type="match status" value="1"/>
</dbReference>
<dbReference type="Proteomes" id="UP000614996">
    <property type="component" value="Unassembled WGS sequence"/>
</dbReference>
<dbReference type="RefSeq" id="WP_207125812.1">
    <property type="nucleotide sequence ID" value="NZ_BOPO01000055.1"/>
</dbReference>
<accession>A0A8J4AEA1</accession>
<dbReference type="SUPFAM" id="SSF46785">
    <property type="entry name" value="Winged helix' DNA-binding domain"/>
    <property type="match status" value="1"/>
</dbReference>
<gene>
    <name evidence="5" type="primary">pdhR_1</name>
    <name evidence="5" type="ORF">NUM_33460</name>
</gene>
<dbReference type="PROSITE" id="PS50949">
    <property type="entry name" value="HTH_GNTR"/>
    <property type="match status" value="1"/>
</dbReference>
<dbReference type="Pfam" id="PF00392">
    <property type="entry name" value="GntR"/>
    <property type="match status" value="1"/>
</dbReference>
<dbReference type="InterPro" id="IPR000524">
    <property type="entry name" value="Tscrpt_reg_HTH_GntR"/>
</dbReference>
<evidence type="ECO:0000256" key="3">
    <source>
        <dbReference type="ARBA" id="ARBA00023163"/>
    </source>
</evidence>
<dbReference type="InterPro" id="IPR008920">
    <property type="entry name" value="TF_FadR/GntR_C"/>
</dbReference>
<dbReference type="EMBL" id="BOPO01000055">
    <property type="protein sequence ID" value="GIL28092.1"/>
    <property type="molecule type" value="Genomic_DNA"/>
</dbReference>
<evidence type="ECO:0000259" key="4">
    <source>
        <dbReference type="PROSITE" id="PS50949"/>
    </source>
</evidence>
<dbReference type="CDD" id="cd07377">
    <property type="entry name" value="WHTH_GntR"/>
    <property type="match status" value="1"/>
</dbReference>
<dbReference type="AlphaFoldDB" id="A0A8J4AEA1"/>
<dbReference type="PANTHER" id="PTHR43537:SF5">
    <property type="entry name" value="UXU OPERON TRANSCRIPTIONAL REGULATOR"/>
    <property type="match status" value="1"/>
</dbReference>
<dbReference type="InterPro" id="IPR011711">
    <property type="entry name" value="GntR_C"/>
</dbReference>
<sequence length="248" mass="26799">MPEDTPPQQSRDASAVDLIVGRIKTHITSRGLGPGDKLPPERSLAAEMNVSRNTIREALGALERIGAIEIKRGSGAFVREWRAHSLLDGVEFMIDVSPIATLVDFLTLRRIIEAEAAALASVRITDEELDELHRCLLSMPETPGTETTTSPETVAADIRFHQLVNEAARNPALTALDATLNSTTFRLRVGGGLYRTSSRPTDARSEHAPIYAAIRDRDPARASAAAAAHVGAVERRLREALTDVEPAG</sequence>
<dbReference type="GO" id="GO:0003700">
    <property type="term" value="F:DNA-binding transcription factor activity"/>
    <property type="evidence" value="ECO:0007669"/>
    <property type="project" value="InterPro"/>
</dbReference>
<dbReference type="SMART" id="SM00345">
    <property type="entry name" value="HTH_GNTR"/>
    <property type="match status" value="1"/>
</dbReference>
<dbReference type="PANTHER" id="PTHR43537">
    <property type="entry name" value="TRANSCRIPTIONAL REGULATOR, GNTR FAMILY"/>
    <property type="match status" value="1"/>
</dbReference>
<evidence type="ECO:0000313" key="6">
    <source>
        <dbReference type="Proteomes" id="UP000614996"/>
    </source>
</evidence>
<keyword evidence="6" id="KW-1185">Reference proteome</keyword>
<reference evidence="6" key="1">
    <citation type="journal article" date="2021" name="Int. J. Syst. Evol. Microbiol.">
        <title>Actinocatenispora comari sp. nov., an endophytic actinomycete isolated from aerial parts of Comarum salesowianum.</title>
        <authorList>
            <person name="Oyunbileg N."/>
            <person name="Iizaka Y."/>
            <person name="Hamada M."/>
            <person name="Davaapurev B.O."/>
            <person name="Fukumoto A."/>
            <person name="Tsetseg B."/>
            <person name="Kato F."/>
            <person name="Tamura T."/>
            <person name="Batkhuu J."/>
            <person name="Anzai Y."/>
        </authorList>
    </citation>
    <scope>NUCLEOTIDE SEQUENCE [LARGE SCALE GENOMIC DNA]</scope>
    <source>
        <strain evidence="6">NUM-2625</strain>
    </source>
</reference>
<comment type="caution">
    <text evidence="5">The sequence shown here is derived from an EMBL/GenBank/DDBJ whole genome shotgun (WGS) entry which is preliminary data.</text>
</comment>
<feature type="domain" description="HTH gntR-type" evidence="4">
    <location>
        <begin position="13"/>
        <end position="81"/>
    </location>
</feature>
<dbReference type="InterPro" id="IPR036388">
    <property type="entry name" value="WH-like_DNA-bd_sf"/>
</dbReference>
<dbReference type="InterPro" id="IPR036390">
    <property type="entry name" value="WH_DNA-bd_sf"/>
</dbReference>
<dbReference type="GO" id="GO:0003677">
    <property type="term" value="F:DNA binding"/>
    <property type="evidence" value="ECO:0007669"/>
    <property type="project" value="UniProtKB-KW"/>
</dbReference>
<evidence type="ECO:0000256" key="2">
    <source>
        <dbReference type="ARBA" id="ARBA00023125"/>
    </source>
</evidence>
<dbReference type="SMART" id="SM00895">
    <property type="entry name" value="FCD"/>
    <property type="match status" value="1"/>
</dbReference>
<evidence type="ECO:0000256" key="1">
    <source>
        <dbReference type="ARBA" id="ARBA00023015"/>
    </source>
</evidence>
<dbReference type="Gene3D" id="1.10.10.10">
    <property type="entry name" value="Winged helix-like DNA-binding domain superfamily/Winged helix DNA-binding domain"/>
    <property type="match status" value="1"/>
</dbReference>
<dbReference type="SUPFAM" id="SSF48008">
    <property type="entry name" value="GntR ligand-binding domain-like"/>
    <property type="match status" value="1"/>
</dbReference>
<dbReference type="PRINTS" id="PR00035">
    <property type="entry name" value="HTHGNTR"/>
</dbReference>
<keyword evidence="2" id="KW-0238">DNA-binding</keyword>
<proteinExistence type="predicted"/>
<organism evidence="5 6">
    <name type="scientific">Actinocatenispora comari</name>
    <dbReference type="NCBI Taxonomy" id="2807577"/>
    <lineage>
        <taxon>Bacteria</taxon>
        <taxon>Bacillati</taxon>
        <taxon>Actinomycetota</taxon>
        <taxon>Actinomycetes</taxon>
        <taxon>Micromonosporales</taxon>
        <taxon>Micromonosporaceae</taxon>
        <taxon>Actinocatenispora</taxon>
    </lineage>
</organism>
<dbReference type="Pfam" id="PF07729">
    <property type="entry name" value="FCD"/>
    <property type="match status" value="1"/>
</dbReference>